<evidence type="ECO:0000256" key="1">
    <source>
        <dbReference type="ARBA" id="ARBA00006056"/>
    </source>
</evidence>
<dbReference type="Proteomes" id="UP000075886">
    <property type="component" value="Unassembled WGS sequence"/>
</dbReference>
<organism evidence="3 4">
    <name type="scientific">Anopheles farauti</name>
    <dbReference type="NCBI Taxonomy" id="69004"/>
    <lineage>
        <taxon>Eukaryota</taxon>
        <taxon>Metazoa</taxon>
        <taxon>Ecdysozoa</taxon>
        <taxon>Arthropoda</taxon>
        <taxon>Hexapoda</taxon>
        <taxon>Insecta</taxon>
        <taxon>Pterygota</taxon>
        <taxon>Neoptera</taxon>
        <taxon>Endopterygota</taxon>
        <taxon>Diptera</taxon>
        <taxon>Nematocera</taxon>
        <taxon>Culicoidea</taxon>
        <taxon>Culicidae</taxon>
        <taxon>Anophelinae</taxon>
        <taxon>Anopheles</taxon>
    </lineage>
</organism>
<evidence type="ECO:0000313" key="4">
    <source>
        <dbReference type="Proteomes" id="UP000075886"/>
    </source>
</evidence>
<comment type="similarity">
    <text evidence="1">Belongs to the LDH2/MDH2 oxidoreductase family.</text>
</comment>
<dbReference type="EMBL" id="AXCN02000480">
    <property type="status" value="NOT_ANNOTATED_CDS"/>
    <property type="molecule type" value="Genomic_DNA"/>
</dbReference>
<dbReference type="PANTHER" id="PTHR11091">
    <property type="entry name" value="OXIDOREDUCTASE-RELATED"/>
    <property type="match status" value="1"/>
</dbReference>
<dbReference type="InterPro" id="IPR036111">
    <property type="entry name" value="Mal/L-sulfo/L-lacto_DH-like_sf"/>
</dbReference>
<dbReference type="VEuPathDB" id="VectorBase:AFAF010200"/>
<dbReference type="PANTHER" id="PTHR11091:SF0">
    <property type="entry name" value="MALATE DEHYDROGENASE"/>
    <property type="match status" value="1"/>
</dbReference>
<dbReference type="SUPFAM" id="SSF89733">
    <property type="entry name" value="L-sulfolactate dehydrogenase-like"/>
    <property type="match status" value="1"/>
</dbReference>
<dbReference type="STRING" id="69004.A0A182QHD3"/>
<dbReference type="InterPro" id="IPR043144">
    <property type="entry name" value="Mal/L-sulf/L-lact_DH-like_ah"/>
</dbReference>
<evidence type="ECO:0000313" key="3">
    <source>
        <dbReference type="EnsemblMetazoa" id="AFAF010200-PA"/>
    </source>
</evidence>
<dbReference type="InterPro" id="IPR003767">
    <property type="entry name" value="Malate/L-lactate_DH-like"/>
</dbReference>
<proteinExistence type="inferred from homology"/>
<reference evidence="4" key="1">
    <citation type="submission" date="2014-01" db="EMBL/GenBank/DDBJ databases">
        <title>The Genome Sequence of Anopheles farauti FAR1 (V2).</title>
        <authorList>
            <consortium name="The Broad Institute Genomics Platform"/>
            <person name="Neafsey D.E."/>
            <person name="Besansky N."/>
            <person name="Howell P."/>
            <person name="Walton C."/>
            <person name="Young S.K."/>
            <person name="Zeng Q."/>
            <person name="Gargeya S."/>
            <person name="Fitzgerald M."/>
            <person name="Haas B."/>
            <person name="Abouelleil A."/>
            <person name="Allen A.W."/>
            <person name="Alvarado L."/>
            <person name="Arachchi H.M."/>
            <person name="Berlin A.M."/>
            <person name="Chapman S.B."/>
            <person name="Gainer-Dewar J."/>
            <person name="Goldberg J."/>
            <person name="Griggs A."/>
            <person name="Gujja S."/>
            <person name="Hansen M."/>
            <person name="Howarth C."/>
            <person name="Imamovic A."/>
            <person name="Ireland A."/>
            <person name="Larimer J."/>
            <person name="McCowan C."/>
            <person name="Murphy C."/>
            <person name="Pearson M."/>
            <person name="Poon T.W."/>
            <person name="Priest M."/>
            <person name="Roberts A."/>
            <person name="Saif S."/>
            <person name="Shea T."/>
            <person name="Sisk P."/>
            <person name="Sykes S."/>
            <person name="Wortman J."/>
            <person name="Nusbaum C."/>
            <person name="Birren B."/>
        </authorList>
    </citation>
    <scope>NUCLEOTIDE SEQUENCE [LARGE SCALE GENOMIC DNA]</scope>
    <source>
        <strain evidence="4">FAR1</strain>
    </source>
</reference>
<sequence length="489" mass="52180">MRVSPVALQNLLSRAFVIDTTTRAASSGVAQTASVCMVRTAQNVRLSHAHAAVGRRQLSAAFTAEPLSSDRGNALLEDDDGKNVANHRTDRKQRLLANEGSFPGTTRTTSNLGSSLFVYIPHREMSSSAAAAKQGLVALEEARRFMVECLVKSKTPLGHAKQQADLLLEADYRGHFSHGMNRLEMYINDLHKNACSGEAEPTILNETPATAWVDGNNGLGAVVGNFCMDLAIKKAKEVGVGWVCAKRSNHYGIAGWYTLRAMKAGCIGMSMTNTSPLASPTRSKEAALGTNPISVGAPGKDGDEFVLDMATTAVAVGKIEMQRRKNEPIPVGWAQGPDGHPTTDASVAFDTACLMPLGGTELTSGYKGYGLGAMVEVFCGVLAGANYATKIRKWTHAGADSEADLGQCFVAINPACFAPGFEGRLSDLTGILRNMPMTDPNHPVLVAGDPERIHMAKVDKEGGLAYHVNQIKTCTELSKRLDVKPIEVK</sequence>
<evidence type="ECO:0000256" key="2">
    <source>
        <dbReference type="ARBA" id="ARBA00023002"/>
    </source>
</evidence>
<name>A0A182QHD3_9DIPT</name>
<dbReference type="Gene3D" id="3.30.1370.60">
    <property type="entry name" value="Hypothetical oxidoreductase yiak, domain 2"/>
    <property type="match status" value="1"/>
</dbReference>
<dbReference type="InterPro" id="IPR043143">
    <property type="entry name" value="Mal/L-sulf/L-lact_DH-like_NADP"/>
</dbReference>
<accession>A0A182QHD3</accession>
<dbReference type="AlphaFoldDB" id="A0A182QHD3"/>
<evidence type="ECO:0008006" key="5">
    <source>
        <dbReference type="Google" id="ProtNLM"/>
    </source>
</evidence>
<keyword evidence="4" id="KW-1185">Reference proteome</keyword>
<keyword evidence="2" id="KW-0560">Oxidoreductase</keyword>
<dbReference type="GO" id="GO:0016491">
    <property type="term" value="F:oxidoreductase activity"/>
    <property type="evidence" value="ECO:0007669"/>
    <property type="project" value="UniProtKB-KW"/>
</dbReference>
<dbReference type="EnsemblMetazoa" id="AFAF010200-RA">
    <property type="protein sequence ID" value="AFAF010200-PA"/>
    <property type="gene ID" value="AFAF010200"/>
</dbReference>
<protein>
    <recommendedName>
        <fullName evidence="5">Malate dehydrogenase</fullName>
    </recommendedName>
</protein>
<dbReference type="Pfam" id="PF02615">
    <property type="entry name" value="Ldh_2"/>
    <property type="match status" value="1"/>
</dbReference>
<dbReference type="Gene3D" id="1.10.1530.10">
    <property type="match status" value="1"/>
</dbReference>
<reference evidence="3" key="2">
    <citation type="submission" date="2020-05" db="UniProtKB">
        <authorList>
            <consortium name="EnsemblMetazoa"/>
        </authorList>
    </citation>
    <scope>IDENTIFICATION</scope>
    <source>
        <strain evidence="3">FAR1</strain>
    </source>
</reference>